<organism evidence="2">
    <name type="scientific">Eiseniibacteriota bacterium</name>
    <dbReference type="NCBI Taxonomy" id="2212470"/>
    <lineage>
        <taxon>Bacteria</taxon>
        <taxon>Candidatus Eiseniibacteriota</taxon>
    </lineage>
</organism>
<dbReference type="AlphaFoldDB" id="A0A7V2AU27"/>
<proteinExistence type="predicted"/>
<dbReference type="PANTHER" id="PTHR37299:SF1">
    <property type="entry name" value="STAGE 0 SPORULATION PROTEIN A HOMOLOG"/>
    <property type="match status" value="1"/>
</dbReference>
<reference evidence="2" key="1">
    <citation type="journal article" date="2020" name="mSystems">
        <title>Genome- and Community-Level Interaction Insights into Carbon Utilization and Element Cycling Functions of Hydrothermarchaeota in Hydrothermal Sediment.</title>
        <authorList>
            <person name="Zhou Z."/>
            <person name="Liu Y."/>
            <person name="Xu W."/>
            <person name="Pan J."/>
            <person name="Luo Z.H."/>
            <person name="Li M."/>
        </authorList>
    </citation>
    <scope>NUCLEOTIDE SEQUENCE [LARGE SCALE GENOMIC DNA]</scope>
    <source>
        <strain evidence="2">SpSt-1233</strain>
    </source>
</reference>
<gene>
    <name evidence="2" type="ORF">ENO08_02180</name>
</gene>
<dbReference type="GO" id="GO:0003677">
    <property type="term" value="F:DNA binding"/>
    <property type="evidence" value="ECO:0007669"/>
    <property type="project" value="InterPro"/>
</dbReference>
<dbReference type="Proteomes" id="UP000886069">
    <property type="component" value="Unassembled WGS sequence"/>
</dbReference>
<sequence length="155" mass="17454">ADYILKPVDEKRLVKAIERAARIRRGLEKRPDLDALIEALGGGPPRRLAVRRNDSLVMVDVEEILYATSSGGEVKIVTDDLEGETAYRSLDELQSELPPSLFVRAHRSYVANVRKIHEIRPGFSGSYQMRMSNGKGPVIPLSRGYAKNLRKILKW</sequence>
<feature type="domain" description="HTH LytTR-type" evidence="1">
    <location>
        <begin position="48"/>
        <end position="155"/>
    </location>
</feature>
<dbReference type="InterPro" id="IPR007492">
    <property type="entry name" value="LytTR_DNA-bd_dom"/>
</dbReference>
<comment type="caution">
    <text evidence="2">The sequence shown here is derived from an EMBL/GenBank/DDBJ whole genome shotgun (WGS) entry which is preliminary data.</text>
</comment>
<feature type="non-terminal residue" evidence="2">
    <location>
        <position position="1"/>
    </location>
</feature>
<protein>
    <submittedName>
        <fullName evidence="2">Response regulator transcription factor</fullName>
    </submittedName>
</protein>
<dbReference type="PANTHER" id="PTHR37299">
    <property type="entry name" value="TRANSCRIPTIONAL REGULATOR-RELATED"/>
    <property type="match status" value="1"/>
</dbReference>
<dbReference type="InterPro" id="IPR046947">
    <property type="entry name" value="LytR-like"/>
</dbReference>
<dbReference type="Gene3D" id="2.40.50.40">
    <property type="match status" value="1"/>
</dbReference>
<dbReference type="Gene3D" id="2.20.25.10">
    <property type="match status" value="1"/>
</dbReference>
<evidence type="ECO:0000313" key="2">
    <source>
        <dbReference type="EMBL" id="HER43251.1"/>
    </source>
</evidence>
<dbReference type="PROSITE" id="PS50930">
    <property type="entry name" value="HTH_LYTTR"/>
    <property type="match status" value="1"/>
</dbReference>
<accession>A0A7V2AU27</accession>
<name>A0A7V2AU27_UNCEI</name>
<dbReference type="Pfam" id="PF04397">
    <property type="entry name" value="LytTR"/>
    <property type="match status" value="1"/>
</dbReference>
<evidence type="ECO:0000259" key="1">
    <source>
        <dbReference type="PROSITE" id="PS50930"/>
    </source>
</evidence>
<dbReference type="GO" id="GO:0000156">
    <property type="term" value="F:phosphorelay response regulator activity"/>
    <property type="evidence" value="ECO:0007669"/>
    <property type="project" value="InterPro"/>
</dbReference>
<dbReference type="SMART" id="SM00850">
    <property type="entry name" value="LytTR"/>
    <property type="match status" value="1"/>
</dbReference>
<dbReference type="EMBL" id="DSEC01000153">
    <property type="protein sequence ID" value="HER43251.1"/>
    <property type="molecule type" value="Genomic_DNA"/>
</dbReference>